<dbReference type="SUPFAM" id="SSF63829">
    <property type="entry name" value="Calcium-dependent phosphotriesterase"/>
    <property type="match status" value="1"/>
</dbReference>
<sequence length="480" mass="51300">MSLSRRSLLSASAVGLAFTGLARLAQAQTPPPKLDAAQIQADPYLSEVTAYGPLKADPAGVFDLPEGFSYTVVSSATDAMSDGLVTPHKFDGMACFGLDGDRVILTRNHELKLTDLDLGRGAFGTGQALANKTDAARVYDRTPQGLLLPGGVTRVTYDLKARRIVDQHLALAGTMVNCAGGPTPWGSWLSCEETLQGAGDKTGKSHGWVFEVPAGAQGLVDPVPLTGLGRFKHEAAAVDPRTGVVYLTEDQADGLFYRFLPNDRRDLAKGGRLQALGFKDEPSGDSRNWSGATWTQGQRRETIWIDLDGTDNPNEDLALRGHAAGAAWFARGEGLFHGGGEIFFTCTSGGPQRLGQIMRYRPSPHEGQGGEKDHPGRLQLFVEPRDRQVMNMCDNIAVSPWGHLVVCEDKVGGVNYLKAVTPKGKIYTLGRNARPGAGDVGVNSELAGVCFSPDGTTMFVNVYFPGVTLAITGPWGRFKG</sequence>
<evidence type="ECO:0000313" key="3">
    <source>
        <dbReference type="Proteomes" id="UP001228905"/>
    </source>
</evidence>
<evidence type="ECO:0000256" key="1">
    <source>
        <dbReference type="SAM" id="SignalP"/>
    </source>
</evidence>
<dbReference type="PANTHER" id="PTHR35399">
    <property type="entry name" value="SLR8030 PROTEIN"/>
    <property type="match status" value="1"/>
</dbReference>
<dbReference type="InterPro" id="IPR008557">
    <property type="entry name" value="PhoX"/>
</dbReference>
<feature type="signal peptide" evidence="1">
    <location>
        <begin position="1"/>
        <end position="27"/>
    </location>
</feature>
<comment type="caution">
    <text evidence="2">The sequence shown here is derived from an EMBL/GenBank/DDBJ whole genome shotgun (WGS) entry which is preliminary data.</text>
</comment>
<feature type="chain" id="PRO_5045724016" evidence="1">
    <location>
        <begin position="28"/>
        <end position="480"/>
    </location>
</feature>
<dbReference type="PANTHER" id="PTHR35399:SF4">
    <property type="entry name" value="MEMBRANE PROTEIN"/>
    <property type="match status" value="1"/>
</dbReference>
<protein>
    <submittedName>
        <fullName evidence="2">Secreted PhoX family phosphatase</fullName>
    </submittedName>
</protein>
<keyword evidence="1" id="KW-0732">Signal</keyword>
<keyword evidence="3" id="KW-1185">Reference proteome</keyword>
<evidence type="ECO:0000313" key="2">
    <source>
        <dbReference type="EMBL" id="MDQ0462583.1"/>
    </source>
</evidence>
<dbReference type="Pfam" id="PF05787">
    <property type="entry name" value="PhoX"/>
    <property type="match status" value="1"/>
</dbReference>
<dbReference type="PROSITE" id="PS51318">
    <property type="entry name" value="TAT"/>
    <property type="match status" value="1"/>
</dbReference>
<proteinExistence type="predicted"/>
<dbReference type="EMBL" id="JAUSVS010000001">
    <property type="protein sequence ID" value="MDQ0462583.1"/>
    <property type="molecule type" value="Genomic_DNA"/>
</dbReference>
<accession>A0ABU0IN53</accession>
<gene>
    <name evidence="2" type="ORF">QO010_000331</name>
</gene>
<reference evidence="2 3" key="1">
    <citation type="submission" date="2023-07" db="EMBL/GenBank/DDBJ databases">
        <title>Genomic Encyclopedia of Type Strains, Phase IV (KMG-IV): sequencing the most valuable type-strain genomes for metagenomic binning, comparative biology and taxonomic classification.</title>
        <authorList>
            <person name="Goeker M."/>
        </authorList>
    </citation>
    <scope>NUCLEOTIDE SEQUENCE [LARGE SCALE GENOMIC DNA]</scope>
    <source>
        <strain evidence="2 3">DSM 18695</strain>
    </source>
</reference>
<dbReference type="InterPro" id="IPR006311">
    <property type="entry name" value="TAT_signal"/>
</dbReference>
<dbReference type="Proteomes" id="UP001228905">
    <property type="component" value="Unassembled WGS sequence"/>
</dbReference>
<organism evidence="2 3">
    <name type="scientific">Caulobacter ginsengisoli</name>
    <dbReference type="NCBI Taxonomy" id="400775"/>
    <lineage>
        <taxon>Bacteria</taxon>
        <taxon>Pseudomonadati</taxon>
        <taxon>Pseudomonadota</taxon>
        <taxon>Alphaproteobacteria</taxon>
        <taxon>Caulobacterales</taxon>
        <taxon>Caulobacteraceae</taxon>
        <taxon>Caulobacter</taxon>
    </lineage>
</organism>
<dbReference type="RefSeq" id="WP_307345085.1">
    <property type="nucleotide sequence ID" value="NZ_JAUSVS010000001.1"/>
</dbReference>
<name>A0ABU0IN53_9CAUL</name>